<dbReference type="Pfam" id="PF00656">
    <property type="entry name" value="Peptidase_C14"/>
    <property type="match status" value="1"/>
</dbReference>
<name>A0A803LGP4_CHEQI</name>
<reference evidence="3" key="2">
    <citation type="submission" date="2021-03" db="UniProtKB">
        <authorList>
            <consortium name="EnsemblPlants"/>
        </authorList>
    </citation>
    <scope>IDENTIFICATION</scope>
</reference>
<dbReference type="PANTHER" id="PTHR48104">
    <property type="entry name" value="METACASPASE-4"/>
    <property type="match status" value="1"/>
</dbReference>
<comment type="similarity">
    <text evidence="1">Belongs to the peptidase C14B family.</text>
</comment>
<dbReference type="AlphaFoldDB" id="A0A803LGP4"/>
<evidence type="ECO:0000313" key="3">
    <source>
        <dbReference type="EnsemblPlants" id="AUR62013141-RA:cds"/>
    </source>
</evidence>
<dbReference type="Proteomes" id="UP000596660">
    <property type="component" value="Unplaced"/>
</dbReference>
<evidence type="ECO:0000313" key="4">
    <source>
        <dbReference type="Proteomes" id="UP000596660"/>
    </source>
</evidence>
<dbReference type="Gramene" id="AUR62013141-RA">
    <property type="protein sequence ID" value="AUR62013141-RA:cds"/>
    <property type="gene ID" value="AUR62013141"/>
</dbReference>
<evidence type="ECO:0000256" key="1">
    <source>
        <dbReference type="ARBA" id="ARBA00009005"/>
    </source>
</evidence>
<dbReference type="GO" id="GO:0005737">
    <property type="term" value="C:cytoplasm"/>
    <property type="evidence" value="ECO:0007669"/>
    <property type="project" value="TreeGrafter"/>
</dbReference>
<dbReference type="GeneID" id="110740283"/>
<feature type="domain" description="Peptidase C14 caspase" evidence="2">
    <location>
        <begin position="112"/>
        <end position="374"/>
    </location>
</feature>
<dbReference type="OMA" id="WEIPDIT"/>
<dbReference type="Gene3D" id="3.40.50.12660">
    <property type="match status" value="1"/>
</dbReference>
<dbReference type="RefSeq" id="XP_021776458.1">
    <property type="nucleotide sequence ID" value="XM_021920766.1"/>
</dbReference>
<dbReference type="SUPFAM" id="SSF52129">
    <property type="entry name" value="Caspase-like"/>
    <property type="match status" value="1"/>
</dbReference>
<dbReference type="GO" id="GO:0004197">
    <property type="term" value="F:cysteine-type endopeptidase activity"/>
    <property type="evidence" value="ECO:0007669"/>
    <property type="project" value="InterPro"/>
</dbReference>
<protein>
    <recommendedName>
        <fullName evidence="2">Peptidase C14 caspase domain-containing protein</fullName>
    </recommendedName>
</protein>
<evidence type="ECO:0000259" key="2">
    <source>
        <dbReference type="Pfam" id="PF00656"/>
    </source>
</evidence>
<dbReference type="SMR" id="A0A803LGP4"/>
<keyword evidence="4" id="KW-1185">Reference proteome</keyword>
<dbReference type="InterPro" id="IPR011600">
    <property type="entry name" value="Pept_C14_caspase"/>
</dbReference>
<dbReference type="GO" id="GO:0006508">
    <property type="term" value="P:proteolysis"/>
    <property type="evidence" value="ECO:0007669"/>
    <property type="project" value="InterPro"/>
</dbReference>
<dbReference type="PANTHER" id="PTHR48104:SF2">
    <property type="entry name" value="METACASPASE-1-LIKE ISOFORM X1"/>
    <property type="match status" value="1"/>
</dbReference>
<organism evidence="3 4">
    <name type="scientific">Chenopodium quinoa</name>
    <name type="common">Quinoa</name>
    <dbReference type="NCBI Taxonomy" id="63459"/>
    <lineage>
        <taxon>Eukaryota</taxon>
        <taxon>Viridiplantae</taxon>
        <taxon>Streptophyta</taxon>
        <taxon>Embryophyta</taxon>
        <taxon>Tracheophyta</taxon>
        <taxon>Spermatophyta</taxon>
        <taxon>Magnoliopsida</taxon>
        <taxon>eudicotyledons</taxon>
        <taxon>Gunneridae</taxon>
        <taxon>Pentapetalae</taxon>
        <taxon>Caryophyllales</taxon>
        <taxon>Chenopodiaceae</taxon>
        <taxon>Chenopodioideae</taxon>
        <taxon>Atripliceae</taxon>
        <taxon>Chenopodium</taxon>
    </lineage>
</organism>
<gene>
    <name evidence="3" type="primary">LOC110740283</name>
</gene>
<dbReference type="KEGG" id="cqi:110740283"/>
<dbReference type="InterPro" id="IPR050452">
    <property type="entry name" value="Metacaspase"/>
</dbReference>
<proteinExistence type="inferred from homology"/>
<dbReference type="OrthoDB" id="3223806at2759"/>
<dbReference type="EnsemblPlants" id="AUR62013141-RA">
    <property type="protein sequence ID" value="AUR62013141-RA:cds"/>
    <property type="gene ID" value="AUR62013141"/>
</dbReference>
<accession>A0A803LGP4</accession>
<sequence length="385" mass="43474">MNSIIQCGYCRLEHFTTKRAGIVCCSRCHTVIPIQTCEVTNYTNILKNRTWKDPQLQKIKSSSLNLGTYRNGNLGSTSGPSEYKALASQWPKASFTILNACPRGISAARIGKRALICGVSYKKQKYKLRGTLTDVYNIKQLLLNRYHFPENSIRVLTEESDLDRVPTKANMEESLRWLVEGSKPGDSLVFYFSGHGLRQRDFDNDELDGFDETLCPVDFKTEGMIFDNDINTMIVKPLIKGVTLHAIVDACHSGTILDLEYLYDLTGRKWLHNRPPSGAKKCTRGGRAICFSACRDDEMATDSNAFTKKGMSGVMTYCFIQAILNKPKLTYSELLYSVRKSILETFASRCISSKLIDKLLHRELSQEPQLSSSEIFDVENTMFTL</sequence>
<reference evidence="3" key="1">
    <citation type="journal article" date="2017" name="Nature">
        <title>The genome of Chenopodium quinoa.</title>
        <authorList>
            <person name="Jarvis D.E."/>
            <person name="Ho Y.S."/>
            <person name="Lightfoot D.J."/>
            <person name="Schmoeckel S.M."/>
            <person name="Li B."/>
            <person name="Borm T.J.A."/>
            <person name="Ohyanagi H."/>
            <person name="Mineta K."/>
            <person name="Michell C.T."/>
            <person name="Saber N."/>
            <person name="Kharbatia N.M."/>
            <person name="Rupper R.R."/>
            <person name="Sharp A.R."/>
            <person name="Dally N."/>
            <person name="Boughton B.A."/>
            <person name="Woo Y.H."/>
            <person name="Gao G."/>
            <person name="Schijlen E.G.W.M."/>
            <person name="Guo X."/>
            <person name="Momin A.A."/>
            <person name="Negrao S."/>
            <person name="Al-Babili S."/>
            <person name="Gehring C."/>
            <person name="Roessner U."/>
            <person name="Jung C."/>
            <person name="Murphy K."/>
            <person name="Arold S.T."/>
            <person name="Gojobori T."/>
            <person name="van der Linden C.G."/>
            <person name="van Loo E.N."/>
            <person name="Jellen E.N."/>
            <person name="Maughan P.J."/>
            <person name="Tester M."/>
        </authorList>
    </citation>
    <scope>NUCLEOTIDE SEQUENCE [LARGE SCALE GENOMIC DNA]</scope>
    <source>
        <strain evidence="3">cv. PI 614886</strain>
    </source>
</reference>
<dbReference type="InterPro" id="IPR029030">
    <property type="entry name" value="Caspase-like_dom_sf"/>
</dbReference>